<gene>
    <name evidence="2" type="ORF">M8C21_020964</name>
</gene>
<name>A0AAD5CKH7_AMBAR</name>
<organism evidence="2 3">
    <name type="scientific">Ambrosia artemisiifolia</name>
    <name type="common">Common ragweed</name>
    <dbReference type="NCBI Taxonomy" id="4212"/>
    <lineage>
        <taxon>Eukaryota</taxon>
        <taxon>Viridiplantae</taxon>
        <taxon>Streptophyta</taxon>
        <taxon>Embryophyta</taxon>
        <taxon>Tracheophyta</taxon>
        <taxon>Spermatophyta</taxon>
        <taxon>Magnoliopsida</taxon>
        <taxon>eudicotyledons</taxon>
        <taxon>Gunneridae</taxon>
        <taxon>Pentapetalae</taxon>
        <taxon>asterids</taxon>
        <taxon>campanulids</taxon>
        <taxon>Asterales</taxon>
        <taxon>Asteraceae</taxon>
        <taxon>Asteroideae</taxon>
        <taxon>Heliantheae alliance</taxon>
        <taxon>Heliantheae</taxon>
        <taxon>Ambrosia</taxon>
    </lineage>
</organism>
<dbReference type="EMBL" id="JAMZMK010007715">
    <property type="protein sequence ID" value="KAI7743522.1"/>
    <property type="molecule type" value="Genomic_DNA"/>
</dbReference>
<protein>
    <submittedName>
        <fullName evidence="2">Uncharacterized protein</fullName>
    </submittedName>
</protein>
<dbReference type="Proteomes" id="UP001206925">
    <property type="component" value="Unassembled WGS sequence"/>
</dbReference>
<proteinExistence type="predicted"/>
<keyword evidence="3" id="KW-1185">Reference proteome</keyword>
<feature type="compositionally biased region" description="Polar residues" evidence="1">
    <location>
        <begin position="28"/>
        <end position="51"/>
    </location>
</feature>
<dbReference type="AlphaFoldDB" id="A0AAD5CKH7"/>
<evidence type="ECO:0000313" key="3">
    <source>
        <dbReference type="Proteomes" id="UP001206925"/>
    </source>
</evidence>
<comment type="caution">
    <text evidence="2">The sequence shown here is derived from an EMBL/GenBank/DDBJ whole genome shotgun (WGS) entry which is preliminary data.</text>
</comment>
<sequence>MSYYNQSQPPVGVPPPQGRIFKRRIPSSRVSTATGISATRLPSPTVSTSVRASPVLPAASPTTETKHRLSRRLILGLLYLVLMATNKGSTGLVLREHHLLGRINVVYIVGTRENSNFGWNLSDNYDLCFDED</sequence>
<evidence type="ECO:0000256" key="1">
    <source>
        <dbReference type="SAM" id="MobiDB-lite"/>
    </source>
</evidence>
<reference evidence="2" key="1">
    <citation type="submission" date="2022-06" db="EMBL/GenBank/DDBJ databases">
        <title>Uncovering the hologenomic basis of an extraordinary plant invasion.</title>
        <authorList>
            <person name="Bieker V.C."/>
            <person name="Martin M.D."/>
            <person name="Gilbert T."/>
            <person name="Hodgins K."/>
            <person name="Battlay P."/>
            <person name="Petersen B."/>
            <person name="Wilson J."/>
        </authorList>
    </citation>
    <scope>NUCLEOTIDE SEQUENCE</scope>
    <source>
        <strain evidence="2">AA19_3_7</strain>
        <tissue evidence="2">Leaf</tissue>
    </source>
</reference>
<evidence type="ECO:0000313" key="2">
    <source>
        <dbReference type="EMBL" id="KAI7743522.1"/>
    </source>
</evidence>
<accession>A0AAD5CKH7</accession>
<feature type="region of interest" description="Disordered" evidence="1">
    <location>
        <begin position="28"/>
        <end position="63"/>
    </location>
</feature>